<dbReference type="EMBL" id="QYJN01000002">
    <property type="protein sequence ID" value="RIP35847.1"/>
    <property type="molecule type" value="Genomic_DNA"/>
</dbReference>
<dbReference type="InterPro" id="IPR002657">
    <property type="entry name" value="BilAc:Na_symport/Acr3"/>
</dbReference>
<dbReference type="PANTHER" id="PTHR43057:SF1">
    <property type="entry name" value="ARSENICAL-RESISTANCE PROTEIN 3"/>
    <property type="match status" value="1"/>
</dbReference>
<dbReference type="GO" id="GO:0015104">
    <property type="term" value="F:antimonite transmembrane transporter activity"/>
    <property type="evidence" value="ECO:0007669"/>
    <property type="project" value="TreeGrafter"/>
</dbReference>
<dbReference type="GO" id="GO:0015297">
    <property type="term" value="F:antiporter activity"/>
    <property type="evidence" value="ECO:0007669"/>
    <property type="project" value="InterPro"/>
</dbReference>
<dbReference type="AlphaFoldDB" id="A0A3A0VM52"/>
<evidence type="ECO:0000256" key="7">
    <source>
        <dbReference type="ARBA" id="ARBA00023136"/>
    </source>
</evidence>
<feature type="transmembrane region" description="Helical" evidence="8">
    <location>
        <begin position="36"/>
        <end position="58"/>
    </location>
</feature>
<dbReference type="Proteomes" id="UP000265541">
    <property type="component" value="Unassembled WGS sequence"/>
</dbReference>
<keyword evidence="7 8" id="KW-0472">Membrane</keyword>
<protein>
    <submittedName>
        <fullName evidence="9">Arsenic resistance protein</fullName>
    </submittedName>
</protein>
<gene>
    <name evidence="9" type="ORF">BUZ14_04120</name>
</gene>
<feature type="transmembrane region" description="Helical" evidence="8">
    <location>
        <begin position="134"/>
        <end position="153"/>
    </location>
</feature>
<evidence type="ECO:0000256" key="1">
    <source>
        <dbReference type="ARBA" id="ARBA00004651"/>
    </source>
</evidence>
<dbReference type="Gene3D" id="1.20.1530.20">
    <property type="match status" value="1"/>
</dbReference>
<feature type="transmembrane region" description="Helical" evidence="8">
    <location>
        <begin position="165"/>
        <end position="188"/>
    </location>
</feature>
<evidence type="ECO:0000256" key="6">
    <source>
        <dbReference type="ARBA" id="ARBA00022989"/>
    </source>
</evidence>
<evidence type="ECO:0000256" key="2">
    <source>
        <dbReference type="ARBA" id="ARBA00010110"/>
    </source>
</evidence>
<evidence type="ECO:0000256" key="4">
    <source>
        <dbReference type="ARBA" id="ARBA00022475"/>
    </source>
</evidence>
<dbReference type="InterPro" id="IPR004706">
    <property type="entry name" value="Arsenical-R_Acr3"/>
</dbReference>
<dbReference type="InterPro" id="IPR038770">
    <property type="entry name" value="Na+/solute_symporter_sf"/>
</dbReference>
<evidence type="ECO:0000256" key="8">
    <source>
        <dbReference type="SAM" id="Phobius"/>
    </source>
</evidence>
<comment type="caution">
    <text evidence="9">The sequence shown here is derived from an EMBL/GenBank/DDBJ whole genome shotgun (WGS) entry which is preliminary data.</text>
</comment>
<feature type="transmembrane region" description="Helical" evidence="8">
    <location>
        <begin position="99"/>
        <end position="122"/>
    </location>
</feature>
<sequence>MKSVKVFIEQRQIMIYLLSLLFAAVTGLVLPNMTSLFEPVISIVLSLLMFFMFSQIPFFKQKNKLISLKFLVALVFSNFIMIPIFVFCLIYIFHISNPGILIGLYLVLLAPCIDYVIVFTALGKGNAQYMLMSTPLLLLFQIVLLPCYLTIFLKNINTPTIDIHLFIHTFIIYILIPLALAMILQLFSRKNSIANKCLHITNWFPELTMALVLFTIVSSQIHKITANLSILYTIVPIYIIYLLIAPFIGYLSGKVFSLETTTIRTLAFSTGTRNALVVLPITFALPDNISHIVTIVIVTQTLVELIGEIFYIKIIPRLIH</sequence>
<evidence type="ECO:0000256" key="3">
    <source>
        <dbReference type="ARBA" id="ARBA00022448"/>
    </source>
</evidence>
<dbReference type="PANTHER" id="PTHR43057">
    <property type="entry name" value="ARSENITE EFFLUX TRANSPORTER"/>
    <property type="match status" value="1"/>
</dbReference>
<feature type="transmembrane region" description="Helical" evidence="8">
    <location>
        <begin position="289"/>
        <end position="312"/>
    </location>
</feature>
<dbReference type="GO" id="GO:0005886">
    <property type="term" value="C:plasma membrane"/>
    <property type="evidence" value="ECO:0007669"/>
    <property type="project" value="UniProtKB-SubCell"/>
</dbReference>
<keyword evidence="5 8" id="KW-0812">Transmembrane</keyword>
<evidence type="ECO:0000313" key="10">
    <source>
        <dbReference type="Proteomes" id="UP000265541"/>
    </source>
</evidence>
<dbReference type="Pfam" id="PF01758">
    <property type="entry name" value="SBF"/>
    <property type="match status" value="1"/>
</dbReference>
<keyword evidence="6 8" id="KW-1133">Transmembrane helix</keyword>
<dbReference type="OrthoDB" id="3254016at2"/>
<name>A0A3A0VM52_STAGA</name>
<feature type="transmembrane region" description="Helical" evidence="8">
    <location>
        <begin position="70"/>
        <end position="93"/>
    </location>
</feature>
<comment type="subcellular location">
    <subcellularLocation>
        <location evidence="1">Cell membrane</location>
        <topology evidence="1">Multi-pass membrane protein</topology>
    </subcellularLocation>
</comment>
<accession>A0A3A0VM52</accession>
<evidence type="ECO:0000256" key="5">
    <source>
        <dbReference type="ARBA" id="ARBA00022692"/>
    </source>
</evidence>
<keyword evidence="3" id="KW-0813">Transport</keyword>
<feature type="transmembrane region" description="Helical" evidence="8">
    <location>
        <begin position="230"/>
        <end position="251"/>
    </location>
</feature>
<proteinExistence type="inferred from homology"/>
<evidence type="ECO:0000313" key="9">
    <source>
        <dbReference type="EMBL" id="RIP35847.1"/>
    </source>
</evidence>
<dbReference type="RefSeq" id="WP_119484623.1">
    <property type="nucleotide sequence ID" value="NZ_QYJN01000002.1"/>
</dbReference>
<feature type="transmembrane region" description="Helical" evidence="8">
    <location>
        <begin position="12"/>
        <end position="30"/>
    </location>
</feature>
<reference evidence="9 10" key="1">
    <citation type="journal article" date="2016" name="Front. Microbiol.">
        <title>Comprehensive Phylogenetic Analysis of Bovine Non-aureus Staphylococci Species Based on Whole-Genome Sequencing.</title>
        <authorList>
            <person name="Naushad S."/>
            <person name="Barkema H.W."/>
            <person name="Luby C."/>
            <person name="Condas L.A."/>
            <person name="Nobrega D.B."/>
            <person name="Carson D.A."/>
            <person name="De Buck J."/>
        </authorList>
    </citation>
    <scope>NUCLEOTIDE SEQUENCE [LARGE SCALE GENOMIC DNA]</scope>
    <source>
        <strain evidence="9 10">SNUC 4781</strain>
    </source>
</reference>
<keyword evidence="4" id="KW-1003">Cell membrane</keyword>
<dbReference type="GO" id="GO:0015105">
    <property type="term" value="F:arsenite transmembrane transporter activity"/>
    <property type="evidence" value="ECO:0007669"/>
    <property type="project" value="TreeGrafter"/>
</dbReference>
<organism evidence="9 10">
    <name type="scientific">Staphylococcus gallinarum</name>
    <dbReference type="NCBI Taxonomy" id="1293"/>
    <lineage>
        <taxon>Bacteria</taxon>
        <taxon>Bacillati</taxon>
        <taxon>Bacillota</taxon>
        <taxon>Bacilli</taxon>
        <taxon>Bacillales</taxon>
        <taxon>Staphylococcaceae</taxon>
        <taxon>Staphylococcus</taxon>
    </lineage>
</organism>
<comment type="similarity">
    <text evidence="2">Belongs to the arsenical resistance-3 (ACR3) (TC 2.A.59) family.</text>
</comment>